<dbReference type="AlphaFoldDB" id="A0A1B7YC76"/>
<evidence type="ECO:0000313" key="2">
    <source>
        <dbReference type="Proteomes" id="UP000092177"/>
    </source>
</evidence>
<protein>
    <recommendedName>
        <fullName evidence="3">SnoaL-like domain-containing protein</fullName>
    </recommendedName>
</protein>
<accession>A0A1B7YC76</accession>
<keyword evidence="2" id="KW-1185">Reference proteome</keyword>
<gene>
    <name evidence="1" type="ORF">CH63R_08340</name>
</gene>
<dbReference type="Proteomes" id="UP000092177">
    <property type="component" value="Chromosome 5"/>
</dbReference>
<evidence type="ECO:0000313" key="1">
    <source>
        <dbReference type="EMBL" id="OBR09575.1"/>
    </source>
</evidence>
<dbReference type="OrthoDB" id="4821587at2759"/>
<sequence length="164" mass="19203">MDISSQEKFERFVAEMRGDSQDTPLRPALESNFKYILDKSTKTKFTEDITLVFDTTNIGGILKGKQELVSYFKEEHQVHARIITVPITTIVDRGRITCYADQYFYHGDDGMKRTTLIICDLDDSQLIERMEYRKVKEDEEFQGIEGDFMEERSREKDMTVQYGI</sequence>
<dbReference type="VEuPathDB" id="FungiDB:CH63R_08340"/>
<dbReference type="EMBL" id="LTAN01000005">
    <property type="protein sequence ID" value="OBR09575.1"/>
    <property type="molecule type" value="Genomic_DNA"/>
</dbReference>
<proteinExistence type="predicted"/>
<dbReference type="GeneID" id="28867421"/>
<dbReference type="KEGG" id="chig:CH63R_08340"/>
<comment type="caution">
    <text evidence="1">The sequence shown here is derived from an EMBL/GenBank/DDBJ whole genome shotgun (WGS) entry which is preliminary data.</text>
</comment>
<dbReference type="RefSeq" id="XP_018158092.1">
    <property type="nucleotide sequence ID" value="XM_018303314.1"/>
</dbReference>
<evidence type="ECO:0008006" key="3">
    <source>
        <dbReference type="Google" id="ProtNLM"/>
    </source>
</evidence>
<organism evidence="1 2">
    <name type="scientific">Colletotrichum higginsianum (strain IMI 349063)</name>
    <name type="common">Crucifer anthracnose fungus</name>
    <dbReference type="NCBI Taxonomy" id="759273"/>
    <lineage>
        <taxon>Eukaryota</taxon>
        <taxon>Fungi</taxon>
        <taxon>Dikarya</taxon>
        <taxon>Ascomycota</taxon>
        <taxon>Pezizomycotina</taxon>
        <taxon>Sordariomycetes</taxon>
        <taxon>Hypocreomycetidae</taxon>
        <taxon>Glomerellales</taxon>
        <taxon>Glomerellaceae</taxon>
        <taxon>Colletotrichum</taxon>
        <taxon>Colletotrichum destructivum species complex</taxon>
    </lineage>
</organism>
<name>A0A1B7YC76_COLHI</name>
<reference evidence="2" key="1">
    <citation type="journal article" date="2017" name="BMC Genomics">
        <title>Gapless genome assembly of Colletotrichum higginsianum reveals chromosome structure and association of transposable elements with secondary metabolite gene clusters.</title>
        <authorList>
            <person name="Dallery J.-F."/>
            <person name="Lapalu N."/>
            <person name="Zampounis A."/>
            <person name="Pigne S."/>
            <person name="Luyten I."/>
            <person name="Amselem J."/>
            <person name="Wittenberg A.H.J."/>
            <person name="Zhou S."/>
            <person name="de Queiroz M.V."/>
            <person name="Robin G.P."/>
            <person name="Auger A."/>
            <person name="Hainaut M."/>
            <person name="Henrissat B."/>
            <person name="Kim K.-T."/>
            <person name="Lee Y.-H."/>
            <person name="Lespinet O."/>
            <person name="Schwartz D.C."/>
            <person name="Thon M.R."/>
            <person name="O'Connell R.J."/>
        </authorList>
    </citation>
    <scope>NUCLEOTIDE SEQUENCE [LARGE SCALE GENOMIC DNA]</scope>
    <source>
        <strain evidence="2">IMI 349063</strain>
    </source>
</reference>